<feature type="transmembrane region" description="Helical" evidence="1">
    <location>
        <begin position="68"/>
        <end position="88"/>
    </location>
</feature>
<keyword evidence="1" id="KW-0472">Membrane</keyword>
<keyword evidence="3" id="KW-1185">Reference proteome</keyword>
<gene>
    <name evidence="2" type="ORF">ARC78_07635</name>
</gene>
<evidence type="ECO:0000313" key="2">
    <source>
        <dbReference type="EMBL" id="KRG43231.1"/>
    </source>
</evidence>
<sequence length="143" mass="15872">MPAVHPLRKKVAVMIWRLRHWWLDTPSGEAAQKYVFAFSVLASVIQFVRLAVMALIPAAPAKPIEAIWPLWVINLIVMVVVAAISYAMRPKPETPKPLAGEAPTVEDGQSVKHHFGTVWVEDEFILAWKVTGTVPIKSKGGKK</sequence>
<keyword evidence="1" id="KW-1133">Transmembrane helix</keyword>
<organism evidence="2 3">
    <name type="scientific">Stenotrophomonas pictorum JCM 9942</name>
    <dbReference type="NCBI Taxonomy" id="1236960"/>
    <lineage>
        <taxon>Bacteria</taxon>
        <taxon>Pseudomonadati</taxon>
        <taxon>Pseudomonadota</taxon>
        <taxon>Gammaproteobacteria</taxon>
        <taxon>Lysobacterales</taxon>
        <taxon>Lysobacteraceae</taxon>
        <taxon>Stenotrophomonas</taxon>
    </lineage>
</organism>
<dbReference type="Proteomes" id="UP000050836">
    <property type="component" value="Unassembled WGS sequence"/>
</dbReference>
<comment type="caution">
    <text evidence="2">The sequence shown here is derived from an EMBL/GenBank/DDBJ whole genome shotgun (WGS) entry which is preliminary data.</text>
</comment>
<feature type="transmembrane region" description="Helical" evidence="1">
    <location>
        <begin position="34"/>
        <end position="56"/>
    </location>
</feature>
<accession>A0A0R0AEK3</accession>
<keyword evidence="1" id="KW-0812">Transmembrane</keyword>
<evidence type="ECO:0000313" key="3">
    <source>
        <dbReference type="Proteomes" id="UP000050836"/>
    </source>
</evidence>
<protein>
    <submittedName>
        <fullName evidence="2">Uncharacterized protein</fullName>
    </submittedName>
</protein>
<proteinExistence type="predicted"/>
<dbReference type="AlphaFoldDB" id="A0A0R0AEK3"/>
<evidence type="ECO:0000256" key="1">
    <source>
        <dbReference type="SAM" id="Phobius"/>
    </source>
</evidence>
<reference evidence="2 3" key="1">
    <citation type="submission" date="2015-10" db="EMBL/GenBank/DDBJ databases">
        <title>Genome sequencing and analysis of members of genus Stenotrophomonas.</title>
        <authorList>
            <person name="Patil P.P."/>
            <person name="Midha S."/>
            <person name="Patil P.B."/>
        </authorList>
    </citation>
    <scope>NUCLEOTIDE SEQUENCE [LARGE SCALE GENOMIC DNA]</scope>
    <source>
        <strain evidence="2 3">JCM 9942</strain>
    </source>
</reference>
<name>A0A0R0AEK3_9GAMM</name>
<dbReference type="OrthoDB" id="6058680at2"/>
<dbReference type="EMBL" id="LLXS01000014">
    <property type="protein sequence ID" value="KRG43231.1"/>
    <property type="molecule type" value="Genomic_DNA"/>
</dbReference>